<dbReference type="GO" id="GO:0004930">
    <property type="term" value="F:G protein-coupled receptor activity"/>
    <property type="evidence" value="ECO:0007669"/>
    <property type="project" value="TreeGrafter"/>
</dbReference>
<dbReference type="GO" id="GO:0005886">
    <property type="term" value="C:plasma membrane"/>
    <property type="evidence" value="ECO:0007669"/>
    <property type="project" value="TreeGrafter"/>
</dbReference>
<feature type="transmembrane region" description="Helical" evidence="6">
    <location>
        <begin position="96"/>
        <end position="114"/>
    </location>
</feature>
<reference evidence="7 8" key="1">
    <citation type="journal article" date="2024" name="J Genomics">
        <title>Draft genome sequencing and assembly of Favolaschia claudopus CIRM-BRFM 2984 isolated from oak limbs.</title>
        <authorList>
            <person name="Navarro D."/>
            <person name="Drula E."/>
            <person name="Chaduli D."/>
            <person name="Cazenave R."/>
            <person name="Ahrendt S."/>
            <person name="Wang J."/>
            <person name="Lipzen A."/>
            <person name="Daum C."/>
            <person name="Barry K."/>
            <person name="Grigoriev I.V."/>
            <person name="Favel A."/>
            <person name="Rosso M.N."/>
            <person name="Martin F."/>
        </authorList>
    </citation>
    <scope>NUCLEOTIDE SEQUENCE [LARGE SCALE GENOMIC DNA]</scope>
    <source>
        <strain evidence="7 8">CIRM-BRFM 2984</strain>
    </source>
</reference>
<feature type="transmembrane region" description="Helical" evidence="6">
    <location>
        <begin position="20"/>
        <end position="42"/>
    </location>
</feature>
<evidence type="ECO:0000313" key="8">
    <source>
        <dbReference type="Proteomes" id="UP001362999"/>
    </source>
</evidence>
<evidence type="ECO:0000256" key="2">
    <source>
        <dbReference type="ARBA" id="ARBA00022692"/>
    </source>
</evidence>
<keyword evidence="8" id="KW-1185">Reference proteome</keyword>
<comment type="subcellular location">
    <subcellularLocation>
        <location evidence="1">Membrane</location>
        <topology evidence="1">Multi-pass membrane protein</topology>
    </subcellularLocation>
</comment>
<name>A0AAV9ZMD1_9AGAR</name>
<dbReference type="PANTHER" id="PTHR23112:SF0">
    <property type="entry name" value="TRANSMEMBRANE PROTEIN 116"/>
    <property type="match status" value="1"/>
</dbReference>
<dbReference type="Proteomes" id="UP001362999">
    <property type="component" value="Unassembled WGS sequence"/>
</dbReference>
<dbReference type="GO" id="GO:0007189">
    <property type="term" value="P:adenylate cyclase-activating G protein-coupled receptor signaling pathway"/>
    <property type="evidence" value="ECO:0007669"/>
    <property type="project" value="TreeGrafter"/>
</dbReference>
<dbReference type="AlphaFoldDB" id="A0AAV9ZMD1"/>
<feature type="transmembrane region" description="Helical" evidence="6">
    <location>
        <begin position="177"/>
        <end position="202"/>
    </location>
</feature>
<evidence type="ECO:0000256" key="5">
    <source>
        <dbReference type="SAM" id="MobiDB-lite"/>
    </source>
</evidence>
<evidence type="ECO:0000256" key="6">
    <source>
        <dbReference type="SAM" id="Phobius"/>
    </source>
</evidence>
<evidence type="ECO:0000256" key="4">
    <source>
        <dbReference type="ARBA" id="ARBA00023136"/>
    </source>
</evidence>
<gene>
    <name evidence="7" type="ORF">R3P38DRAFT_3450199</name>
</gene>
<keyword evidence="2 6" id="KW-0812">Transmembrane</keyword>
<accession>A0AAV9ZMD1</accession>
<feature type="region of interest" description="Disordered" evidence="5">
    <location>
        <begin position="310"/>
        <end position="338"/>
    </location>
</feature>
<feature type="transmembrane region" description="Helical" evidence="6">
    <location>
        <begin position="235"/>
        <end position="259"/>
    </location>
</feature>
<feature type="transmembrane region" description="Helical" evidence="6">
    <location>
        <begin position="54"/>
        <end position="76"/>
    </location>
</feature>
<evidence type="ECO:0000313" key="7">
    <source>
        <dbReference type="EMBL" id="KAK6987518.1"/>
    </source>
</evidence>
<evidence type="ECO:0000256" key="3">
    <source>
        <dbReference type="ARBA" id="ARBA00022989"/>
    </source>
</evidence>
<comment type="caution">
    <text evidence="7">The sequence shown here is derived from an EMBL/GenBank/DDBJ whole genome shotgun (WGS) entry which is preliminary data.</text>
</comment>
<proteinExistence type="predicted"/>
<organism evidence="7 8">
    <name type="scientific">Favolaschia claudopus</name>
    <dbReference type="NCBI Taxonomy" id="2862362"/>
    <lineage>
        <taxon>Eukaryota</taxon>
        <taxon>Fungi</taxon>
        <taxon>Dikarya</taxon>
        <taxon>Basidiomycota</taxon>
        <taxon>Agaricomycotina</taxon>
        <taxon>Agaricomycetes</taxon>
        <taxon>Agaricomycetidae</taxon>
        <taxon>Agaricales</taxon>
        <taxon>Marasmiineae</taxon>
        <taxon>Mycenaceae</taxon>
        <taxon>Favolaschia</taxon>
    </lineage>
</organism>
<dbReference type="PANTHER" id="PTHR23112">
    <property type="entry name" value="G PROTEIN-COUPLED RECEPTOR 157-RELATED"/>
    <property type="match status" value="1"/>
</dbReference>
<sequence>MSLPFEAWTPAPDLCVHMILGLLIPGMVLTVSFLLLCAYAAYNPVSKQYLDRVSFRLLIYALTAHVLFGIAFTIGAVQDNPGWRCDVISFVANSSLTFSAGMFFCMALNLPLVLAYNVNGRRMEKFYVAVTAVICIVLNIVPYAAGNTEWTSMGSTCEYGSIDTIRMLRWLLTTQTVWIVLASVGELVAFLIIVGYLLAYALDQRHLHLNPPGADSISSAASQRPGSRILRFRNIILRVGLYPLVSCLLNISTAVLDLYQMKHHEHSNLSWRLNLTDLAIFAGRPLIYGLLAATDPSFLRALHALRYPDGESRLSQGEASSHERGHRPRRAAAAAQAQTQSGCLTTVIDLREEEEEEDSVQGVPEDVVMEVLPKNEDGQQEIAKEMDVVEVRRGLGLSLSGMDGGPGRRDAMTRGLSALEAQRDTRVADLSASSRSSIDFVSFI</sequence>
<feature type="transmembrane region" description="Helical" evidence="6">
    <location>
        <begin position="126"/>
        <end position="145"/>
    </location>
</feature>
<keyword evidence="4 6" id="KW-0472">Membrane</keyword>
<protein>
    <submittedName>
        <fullName evidence="7">Uncharacterized protein</fullName>
    </submittedName>
</protein>
<evidence type="ECO:0000256" key="1">
    <source>
        <dbReference type="ARBA" id="ARBA00004141"/>
    </source>
</evidence>
<keyword evidence="3 6" id="KW-1133">Transmembrane helix</keyword>
<dbReference type="EMBL" id="JAWWNJ010000131">
    <property type="protein sequence ID" value="KAK6987518.1"/>
    <property type="molecule type" value="Genomic_DNA"/>
</dbReference>